<gene>
    <name evidence="1" type="ORF">BJI69_10230</name>
</gene>
<dbReference type="PATRIC" id="fig|1440763.5.peg.2178"/>
<organism evidence="1 2">
    <name type="scientific">Luteibacter rhizovicinus DSM 16549</name>
    <dbReference type="NCBI Taxonomy" id="1440763"/>
    <lineage>
        <taxon>Bacteria</taxon>
        <taxon>Pseudomonadati</taxon>
        <taxon>Pseudomonadota</taxon>
        <taxon>Gammaproteobacteria</taxon>
        <taxon>Lysobacterales</taxon>
        <taxon>Rhodanobacteraceae</taxon>
        <taxon>Luteibacter</taxon>
    </lineage>
</organism>
<dbReference type="KEGG" id="lrz:BJI69_10230"/>
<proteinExistence type="predicted"/>
<evidence type="ECO:0000313" key="2">
    <source>
        <dbReference type="Proteomes" id="UP000182987"/>
    </source>
</evidence>
<dbReference type="EMBL" id="CP017480">
    <property type="protein sequence ID" value="APG04233.1"/>
    <property type="molecule type" value="Genomic_DNA"/>
</dbReference>
<keyword evidence="2" id="KW-1185">Reference proteome</keyword>
<dbReference type="OrthoDB" id="5959630at2"/>
<dbReference type="AlphaFoldDB" id="A0A0G9HBM0"/>
<dbReference type="RefSeq" id="WP_046967892.1">
    <property type="nucleotide sequence ID" value="NZ_CP017480.1"/>
</dbReference>
<dbReference type="STRING" id="1440763.BJI69_10230"/>
<evidence type="ECO:0000313" key="1">
    <source>
        <dbReference type="EMBL" id="APG04233.1"/>
    </source>
</evidence>
<sequence length="136" mass="14902">MTQPLLTFLSAAIWWVIYSSAAAVIPALIVWVALRFLEKTPVVFNRAYMASLIWALVAVLTGGLVIAAQHGQAPGQSIFVLPWMRASLVLDMIIGAFLIWRLVPRIDARRVKPTSACMAVAIVMVVAMVIGTTIRR</sequence>
<accession>A0A0G9HBM0</accession>
<protein>
    <submittedName>
        <fullName evidence="1">Uncharacterized protein</fullName>
    </submittedName>
</protein>
<name>A0A0G9HBM0_9GAMM</name>
<reference evidence="2" key="1">
    <citation type="submission" date="2016-09" db="EMBL/GenBank/DDBJ databases">
        <authorList>
            <person name="Lysoe E."/>
        </authorList>
    </citation>
    <scope>NUCLEOTIDE SEQUENCE [LARGE SCALE GENOMIC DNA]</scope>
    <source>
        <strain evidence="2">LJ96T</strain>
    </source>
</reference>
<dbReference type="Proteomes" id="UP000182987">
    <property type="component" value="Chromosome"/>
</dbReference>